<proteinExistence type="predicted"/>
<dbReference type="EMBL" id="WXEX01000012">
    <property type="protein sequence ID" value="MZP43993.1"/>
    <property type="molecule type" value="Genomic_DNA"/>
</dbReference>
<dbReference type="Proteomes" id="UP000471031">
    <property type="component" value="Unassembled WGS sequence"/>
</dbReference>
<evidence type="ECO:0000256" key="1">
    <source>
        <dbReference type="SAM" id="Phobius"/>
    </source>
</evidence>
<organism evidence="2 3">
    <name type="scientific">Heliomicrobium gestii</name>
    <name type="common">Heliobacterium gestii</name>
    <dbReference type="NCBI Taxonomy" id="2699"/>
    <lineage>
        <taxon>Bacteria</taxon>
        <taxon>Bacillati</taxon>
        <taxon>Bacillota</taxon>
        <taxon>Clostridia</taxon>
        <taxon>Eubacteriales</taxon>
        <taxon>Heliobacteriaceae</taxon>
        <taxon>Heliomicrobium</taxon>
    </lineage>
</organism>
<evidence type="ECO:0000313" key="3">
    <source>
        <dbReference type="Proteomes" id="UP000471031"/>
    </source>
</evidence>
<gene>
    <name evidence="2" type="ORF">GTO89_13220</name>
</gene>
<dbReference type="InterPro" id="IPR032585">
    <property type="entry name" value="DUF4912"/>
</dbReference>
<reference evidence="2 3" key="1">
    <citation type="submission" date="2020-01" db="EMBL/GenBank/DDBJ databases">
        <title>Whole genome sequence of Heliobacterium gestii DSM 11169.</title>
        <authorList>
            <person name="Kyndt J.A."/>
            <person name="Meyer T.E."/>
        </authorList>
    </citation>
    <scope>NUCLEOTIDE SEQUENCE [LARGE SCALE GENOMIC DNA]</scope>
    <source>
        <strain evidence="2 3">DSM 11169</strain>
    </source>
</reference>
<sequence>MPWFNIGLFALALVMLAVTFLLVYSWFQRQSRRSPFPVKRIFEEYAEDLSPFVGPKRFDANLSPLLHHCDEDAISLLPRSPHSLYSYWEVSGEREQAAAAAYHPDEWWTAPRQIRLYDITEVAELEQAPFLEIDVPDNADHWFIQGVLPAHRYRLAVGRRLTEGFVILLLSNEIVTPAASPSSVIDPEWPPIPELQGHALPMVMVTSPAGPWTIIPPKTSLAGGVAHD</sequence>
<accession>A0A845LKS1</accession>
<evidence type="ECO:0000313" key="2">
    <source>
        <dbReference type="EMBL" id="MZP43993.1"/>
    </source>
</evidence>
<dbReference type="OrthoDB" id="9812700at2"/>
<keyword evidence="1" id="KW-0812">Transmembrane</keyword>
<dbReference type="AlphaFoldDB" id="A0A845LKS1"/>
<keyword evidence="3" id="KW-1185">Reference proteome</keyword>
<protein>
    <submittedName>
        <fullName evidence="2">DUF4912 domain-containing protein</fullName>
    </submittedName>
</protein>
<comment type="caution">
    <text evidence="2">The sequence shown here is derived from an EMBL/GenBank/DDBJ whole genome shotgun (WGS) entry which is preliminary data.</text>
</comment>
<keyword evidence="1" id="KW-1133">Transmembrane helix</keyword>
<dbReference type="Pfam" id="PF16258">
    <property type="entry name" value="DUF4912"/>
    <property type="match status" value="1"/>
</dbReference>
<dbReference type="RefSeq" id="WP_161262567.1">
    <property type="nucleotide sequence ID" value="NZ_JAFBDC010000011.1"/>
</dbReference>
<feature type="transmembrane region" description="Helical" evidence="1">
    <location>
        <begin position="6"/>
        <end position="27"/>
    </location>
</feature>
<keyword evidence="1" id="KW-0472">Membrane</keyword>
<name>A0A845LKS1_HELGE</name>